<dbReference type="OrthoDB" id="10010954at2759"/>
<dbReference type="GeneID" id="28819767"/>
<name>A0A132BAS2_MOLSC</name>
<evidence type="ECO:0000313" key="1">
    <source>
        <dbReference type="EMBL" id="KUJ09515.1"/>
    </source>
</evidence>
<evidence type="ECO:0000313" key="2">
    <source>
        <dbReference type="Proteomes" id="UP000070700"/>
    </source>
</evidence>
<dbReference type="EMBL" id="KQ947432">
    <property type="protein sequence ID" value="KUJ09515.1"/>
    <property type="molecule type" value="Genomic_DNA"/>
</dbReference>
<dbReference type="AlphaFoldDB" id="A0A132BAS2"/>
<sequence length="277" mass="31239">MPSPSPTNQPHYTFDELYNLQVKFFDNFIYPADITQAKSINSTLLAEDVQGRIDVTRTFNGRELNTEYLFGLFANLAADPNSISLLGVPISYNILHFAANEYITSAATRFMFNFTSLGLIIPIEIDSWNTWNEAGQVTQYDGSFKYWQWTVDYIIASSVPLFNATSPTQVVEILTRVLASSICETATTYCNGTNTQYSNLAACYQYLTQEVRFGEAYELGRNTVLCRMVHQNMVPFRPSVHCPHIGPSGGGYCTDDTTYIGTVEENYFKISFIPYGY</sequence>
<keyword evidence="2" id="KW-1185">Reference proteome</keyword>
<gene>
    <name evidence="1" type="ORF">LY89DRAFT_598417</name>
</gene>
<dbReference type="KEGG" id="psco:LY89DRAFT_598417"/>
<dbReference type="Proteomes" id="UP000070700">
    <property type="component" value="Unassembled WGS sequence"/>
</dbReference>
<accession>A0A132BAS2</accession>
<dbReference type="RefSeq" id="XP_018063870.1">
    <property type="nucleotide sequence ID" value="XM_018210041.1"/>
</dbReference>
<dbReference type="InParanoid" id="A0A132BAS2"/>
<reference evidence="1 2" key="1">
    <citation type="submission" date="2015-10" db="EMBL/GenBank/DDBJ databases">
        <title>Full genome of DAOMC 229536 Phialocephala scopiformis, a fungal endophyte of spruce producing the potent anti-insectan compound rugulosin.</title>
        <authorList>
            <consortium name="DOE Joint Genome Institute"/>
            <person name="Walker A.K."/>
            <person name="Frasz S.L."/>
            <person name="Seifert K.A."/>
            <person name="Miller J.D."/>
            <person name="Mondo S.J."/>
            <person name="Labutti K."/>
            <person name="Lipzen A."/>
            <person name="Dockter R."/>
            <person name="Kennedy M."/>
            <person name="Grigoriev I.V."/>
            <person name="Spatafora J.W."/>
        </authorList>
    </citation>
    <scope>NUCLEOTIDE SEQUENCE [LARGE SCALE GENOMIC DNA]</scope>
    <source>
        <strain evidence="1 2">CBS 120377</strain>
    </source>
</reference>
<proteinExistence type="predicted"/>
<organism evidence="1 2">
    <name type="scientific">Mollisia scopiformis</name>
    <name type="common">Conifer needle endophyte fungus</name>
    <name type="synonym">Phialocephala scopiformis</name>
    <dbReference type="NCBI Taxonomy" id="149040"/>
    <lineage>
        <taxon>Eukaryota</taxon>
        <taxon>Fungi</taxon>
        <taxon>Dikarya</taxon>
        <taxon>Ascomycota</taxon>
        <taxon>Pezizomycotina</taxon>
        <taxon>Leotiomycetes</taxon>
        <taxon>Helotiales</taxon>
        <taxon>Mollisiaceae</taxon>
        <taxon>Mollisia</taxon>
    </lineage>
</organism>
<protein>
    <submittedName>
        <fullName evidence="1">Uncharacterized protein</fullName>
    </submittedName>
</protein>